<dbReference type="Gene3D" id="3.60.130.10">
    <property type="entry name" value="Clavaminate synthase-like"/>
    <property type="match status" value="1"/>
</dbReference>
<accession>A0ABQ6P9E5</accession>
<protein>
    <submittedName>
        <fullName evidence="5">TauD/TfdA family dioxygenase</fullName>
    </submittedName>
</protein>
<feature type="domain" description="TauD/TfdA-like" evidence="4">
    <location>
        <begin position="53"/>
        <end position="301"/>
    </location>
</feature>
<dbReference type="PANTHER" id="PTHR10696">
    <property type="entry name" value="GAMMA-BUTYROBETAINE HYDROXYLASE-RELATED"/>
    <property type="match status" value="1"/>
</dbReference>
<keyword evidence="3" id="KW-0045">Antibiotic biosynthesis</keyword>
<dbReference type="SUPFAM" id="SSF51197">
    <property type="entry name" value="Clavaminate synthase-like"/>
    <property type="match status" value="1"/>
</dbReference>
<dbReference type="GO" id="GO:0051213">
    <property type="term" value="F:dioxygenase activity"/>
    <property type="evidence" value="ECO:0007669"/>
    <property type="project" value="UniProtKB-KW"/>
</dbReference>
<dbReference type="PANTHER" id="PTHR10696:SF56">
    <property type="entry name" value="TAUD_TFDA-LIKE DOMAIN-CONTAINING PROTEIN"/>
    <property type="match status" value="1"/>
</dbReference>
<keyword evidence="5" id="KW-0223">Dioxygenase</keyword>
<evidence type="ECO:0000256" key="1">
    <source>
        <dbReference type="ARBA" id="ARBA00001954"/>
    </source>
</evidence>
<evidence type="ECO:0000256" key="3">
    <source>
        <dbReference type="ARBA" id="ARBA00023194"/>
    </source>
</evidence>
<comment type="caution">
    <text evidence="5">The sequence shown here is derived from an EMBL/GenBank/DDBJ whole genome shotgun (WGS) entry which is preliminary data.</text>
</comment>
<dbReference type="InterPro" id="IPR050411">
    <property type="entry name" value="AlphaKG_dependent_hydroxylases"/>
</dbReference>
<comment type="cofactor">
    <cofactor evidence="1">
        <name>Fe(2+)</name>
        <dbReference type="ChEBI" id="CHEBI:29033"/>
    </cofactor>
</comment>
<organism evidence="5 6">
    <name type="scientific">Novosphingobium pituita</name>
    <dbReference type="NCBI Taxonomy" id="3056842"/>
    <lineage>
        <taxon>Bacteria</taxon>
        <taxon>Pseudomonadati</taxon>
        <taxon>Pseudomonadota</taxon>
        <taxon>Alphaproteobacteria</taxon>
        <taxon>Sphingomonadales</taxon>
        <taxon>Sphingomonadaceae</taxon>
        <taxon>Novosphingobium</taxon>
    </lineage>
</organism>
<dbReference type="InterPro" id="IPR042098">
    <property type="entry name" value="TauD-like_sf"/>
</dbReference>
<evidence type="ECO:0000313" key="5">
    <source>
        <dbReference type="EMBL" id="GMM61868.1"/>
    </source>
</evidence>
<keyword evidence="2" id="KW-0560">Oxidoreductase</keyword>
<proteinExistence type="predicted"/>
<evidence type="ECO:0000259" key="4">
    <source>
        <dbReference type="Pfam" id="PF02668"/>
    </source>
</evidence>
<dbReference type="RefSeq" id="WP_317975513.1">
    <property type="nucleotide sequence ID" value="NZ_BTFW01000001.1"/>
</dbReference>
<dbReference type="Proteomes" id="UP001187221">
    <property type="component" value="Unassembled WGS sequence"/>
</dbReference>
<gene>
    <name evidence="5" type="ORF">NUTIK01_26450</name>
</gene>
<keyword evidence="6" id="KW-1185">Reference proteome</keyword>
<name>A0ABQ6P9E5_9SPHN</name>
<evidence type="ECO:0000256" key="2">
    <source>
        <dbReference type="ARBA" id="ARBA00023002"/>
    </source>
</evidence>
<dbReference type="InterPro" id="IPR003819">
    <property type="entry name" value="TauD/TfdA-like"/>
</dbReference>
<sequence length="328" mass="36572">MTSLLLKKPILGAEAWTGAELNARGYLRFLSPRLLAALQGALEHVKARGLRAPGFGKADFPLHGVEDELSTYVAELQHGQGFLALRGLPAERYSEDEMAIVYYGMGLHMGIPVTQNEGGELIAEVINVGDKGDRKTRVYQTNAYLPYHSDLSDVVGLLSLRKAKEGGVSSLISVAAIYNRILRDYPEYLALFYKPFYFAHLGEALPSLSPIFSYNAGKLSCRYMRQYIELGHDLRGLPLSRIEMEALDLFDSILAEPDLRLDMLLEAGDIQFANNYAVLHSRTGFEDHETPHERRKLLRLWLKMAEPRELAPDFPGRNGIAARVAVPA</sequence>
<dbReference type="EMBL" id="BTFW01000001">
    <property type="protein sequence ID" value="GMM61868.1"/>
    <property type="molecule type" value="Genomic_DNA"/>
</dbReference>
<evidence type="ECO:0000313" key="6">
    <source>
        <dbReference type="Proteomes" id="UP001187221"/>
    </source>
</evidence>
<dbReference type="Pfam" id="PF02668">
    <property type="entry name" value="TauD"/>
    <property type="match status" value="1"/>
</dbReference>
<reference evidence="5 6" key="1">
    <citation type="submission" date="2023-06" db="EMBL/GenBank/DDBJ databases">
        <title>Draft genome sequence of Novosphingobium sp. strain IK01.</title>
        <authorList>
            <person name="Hatamoto M."/>
            <person name="Ikarashi T."/>
            <person name="Yamaguchi T."/>
        </authorList>
    </citation>
    <scope>NUCLEOTIDE SEQUENCE [LARGE SCALE GENOMIC DNA]</scope>
    <source>
        <strain evidence="5 6">IK01</strain>
    </source>
</reference>